<dbReference type="PANTHER" id="PTHR47506">
    <property type="entry name" value="TRANSCRIPTIONAL REGULATORY PROTEIN"/>
    <property type="match status" value="1"/>
</dbReference>
<proteinExistence type="predicted"/>
<organism evidence="6 7">
    <name type="scientific">Cupriavidus plantarum</name>
    <dbReference type="NCBI Taxonomy" id="942865"/>
    <lineage>
        <taxon>Bacteria</taxon>
        <taxon>Pseudomonadati</taxon>
        <taxon>Pseudomonadota</taxon>
        <taxon>Betaproteobacteria</taxon>
        <taxon>Burkholderiales</taxon>
        <taxon>Burkholderiaceae</taxon>
        <taxon>Cupriavidus</taxon>
    </lineage>
</organism>
<feature type="DNA-binding region" description="H-T-H motif" evidence="4">
    <location>
        <begin position="32"/>
        <end position="51"/>
    </location>
</feature>
<evidence type="ECO:0000256" key="4">
    <source>
        <dbReference type="PROSITE-ProRule" id="PRU00335"/>
    </source>
</evidence>
<dbReference type="PRINTS" id="PR00455">
    <property type="entry name" value="HTHTETR"/>
</dbReference>
<dbReference type="GO" id="GO:0003677">
    <property type="term" value="F:DNA binding"/>
    <property type="evidence" value="ECO:0007669"/>
    <property type="project" value="UniProtKB-UniRule"/>
</dbReference>
<feature type="domain" description="HTH tetR-type" evidence="5">
    <location>
        <begin position="9"/>
        <end position="69"/>
    </location>
</feature>
<dbReference type="InterPro" id="IPR001647">
    <property type="entry name" value="HTH_TetR"/>
</dbReference>
<dbReference type="InterPro" id="IPR009057">
    <property type="entry name" value="Homeodomain-like_sf"/>
</dbReference>
<dbReference type="PROSITE" id="PS50977">
    <property type="entry name" value="HTH_TETR_2"/>
    <property type="match status" value="1"/>
</dbReference>
<dbReference type="PANTHER" id="PTHR47506:SF7">
    <property type="entry name" value="TRANSCRIPTIONAL REGULATORY PROTEIN"/>
    <property type="match status" value="1"/>
</dbReference>
<dbReference type="Proteomes" id="UP000245754">
    <property type="component" value="Unassembled WGS sequence"/>
</dbReference>
<evidence type="ECO:0000256" key="1">
    <source>
        <dbReference type="ARBA" id="ARBA00023015"/>
    </source>
</evidence>
<reference evidence="6 7" key="1">
    <citation type="submission" date="2018-05" db="EMBL/GenBank/DDBJ databases">
        <title>Genomic Encyclopedia of Type Strains, Phase IV (KMG-V): Genome sequencing to study the core and pangenomes of soil and plant-associated prokaryotes.</title>
        <authorList>
            <person name="Whitman W."/>
        </authorList>
    </citation>
    <scope>NUCLEOTIDE SEQUENCE [LARGE SCALE GENOMIC DNA]</scope>
    <source>
        <strain evidence="6 7">SLV-132</strain>
    </source>
</reference>
<evidence type="ECO:0000256" key="2">
    <source>
        <dbReference type="ARBA" id="ARBA00023125"/>
    </source>
</evidence>
<comment type="caution">
    <text evidence="6">The sequence shown here is derived from an EMBL/GenBank/DDBJ whole genome shotgun (WGS) entry which is preliminary data.</text>
</comment>
<dbReference type="SUPFAM" id="SSF46689">
    <property type="entry name" value="Homeodomain-like"/>
    <property type="match status" value="1"/>
</dbReference>
<name>A0A316EPK9_9BURK</name>
<sequence>MKISKEQAQENHDRVVEVAARLFRERGFDGVGVAELMKAAGFTHGGFYNHFPSKDALAEKAANFAYAHRAAQIGPDDDIVKILSRYLSDEHLGDLGGSCPTAGLGSDAARQPEGVRAAFREGISGMIKSFDAALGDRAPLTSEARRALAVNLLAKAVGAVVMARAVPANDPLAREILSTCLAGALDDVAHALDSHAAE</sequence>
<keyword evidence="7" id="KW-1185">Reference proteome</keyword>
<evidence type="ECO:0000313" key="6">
    <source>
        <dbReference type="EMBL" id="PWK34238.1"/>
    </source>
</evidence>
<dbReference type="InterPro" id="IPR036271">
    <property type="entry name" value="Tet_transcr_reg_TetR-rel_C_sf"/>
</dbReference>
<dbReference type="Gene3D" id="1.10.357.10">
    <property type="entry name" value="Tetracycline Repressor, domain 2"/>
    <property type="match status" value="1"/>
</dbReference>
<keyword evidence="2 4" id="KW-0238">DNA-binding</keyword>
<evidence type="ECO:0000256" key="3">
    <source>
        <dbReference type="ARBA" id="ARBA00023163"/>
    </source>
</evidence>
<dbReference type="RefSeq" id="WP_109584281.1">
    <property type="nucleotide sequence ID" value="NZ_QGGT01000003.1"/>
</dbReference>
<keyword evidence="3" id="KW-0804">Transcription</keyword>
<dbReference type="Gene3D" id="1.10.10.60">
    <property type="entry name" value="Homeodomain-like"/>
    <property type="match status" value="1"/>
</dbReference>
<dbReference type="AlphaFoldDB" id="A0A316EPK9"/>
<gene>
    <name evidence="6" type="ORF">C7419_103557</name>
</gene>
<dbReference type="EMBL" id="QGGT01000003">
    <property type="protein sequence ID" value="PWK34238.1"/>
    <property type="molecule type" value="Genomic_DNA"/>
</dbReference>
<keyword evidence="1" id="KW-0805">Transcription regulation</keyword>
<evidence type="ECO:0000259" key="5">
    <source>
        <dbReference type="PROSITE" id="PS50977"/>
    </source>
</evidence>
<evidence type="ECO:0000313" key="7">
    <source>
        <dbReference type="Proteomes" id="UP000245754"/>
    </source>
</evidence>
<accession>A0A316EPK9</accession>
<protein>
    <submittedName>
        <fullName evidence="6">TetR family transcriptional regulator</fullName>
    </submittedName>
</protein>
<dbReference type="SUPFAM" id="SSF48498">
    <property type="entry name" value="Tetracyclin repressor-like, C-terminal domain"/>
    <property type="match status" value="1"/>
</dbReference>
<dbReference type="Pfam" id="PF00440">
    <property type="entry name" value="TetR_N"/>
    <property type="match status" value="1"/>
</dbReference>